<name>A0A178K6K9_9GAMM</name>
<accession>A0A178K6K9</accession>
<evidence type="ECO:0008006" key="3">
    <source>
        <dbReference type="Google" id="ProtNLM"/>
    </source>
</evidence>
<sequence length="677" mass="75508">MQRRICTLLISAWLTACGGGGGDNAQPQRVSVKPQAINVDFKEPRTEKEVEAGEQLIGQYTFSSKSVPPAIDASWVYWETLSGHAVHRGLEYRVPYDNSLAGERIRFCVVPVNHVDRKVGDKTCSPYYLINSRPMSDLPSVGIIEHGYFPIYVGSLVQTALVDPDGTPVSEEEAKKYLFEWYSDGQLIAGENEDSYTARAEDEGKHLSVCIIDTKSNVLVSCYEMANKVAGLEGEPPVVDLQPLGETIEVGLPQYLIYEFIDFDNDKEDSFTTAYSWYVGDKFTSDSRLFIPTAEMLGKQVKGCVTPYSLTGHPKAQDIFCTAPSTVTAVADTKPRIQNLAITGSRFAGNTLMAQYDYFDADQDEDTTKRFEWFMVRDDELSLVSTTQSYTVATGDEGAKNQLALCVTPENAKETGATVCVNYDMPALEARGELNANGEVKVSLKGYPEFKRSYWLSTSQTLPLPIGLVSEPNQPAVLKIDEAIASINNLHSLKFCISPDERVLNEDDVCREVTLNNRLHRGVQLDLSDQTRIAMNVNQRVKYNYKGFNYDLRRPFTWAEFVQTGLADNDEYNSAEPVVLTGSDIVGLKMTPEQANQFCRRTFGAQGVISSPLFASLRASKTDLYGWPMALMEQAFLTKQYEGAYVIDADVEQVAESQKKYPFICYVSETNQFYGER</sequence>
<dbReference type="EMBL" id="LVHF01000029">
    <property type="protein sequence ID" value="OAN12968.1"/>
    <property type="molecule type" value="Genomic_DNA"/>
</dbReference>
<dbReference type="RefSeq" id="WP_068332721.1">
    <property type="nucleotide sequence ID" value="NZ_LVHF01000029.1"/>
</dbReference>
<dbReference type="Proteomes" id="UP000078503">
    <property type="component" value="Unassembled WGS sequence"/>
</dbReference>
<proteinExistence type="predicted"/>
<dbReference type="STRING" id="858640.A3K86_14955"/>
<dbReference type="AlphaFoldDB" id="A0A178K6K9"/>
<dbReference type="PROSITE" id="PS51257">
    <property type="entry name" value="PROKAR_LIPOPROTEIN"/>
    <property type="match status" value="1"/>
</dbReference>
<evidence type="ECO:0000313" key="2">
    <source>
        <dbReference type="Proteomes" id="UP000078503"/>
    </source>
</evidence>
<protein>
    <recommendedName>
        <fullName evidence="3">Lipoprotein</fullName>
    </recommendedName>
</protein>
<dbReference type="OrthoDB" id="5823891at2"/>
<gene>
    <name evidence="1" type="ORF">A3K86_14955</name>
</gene>
<evidence type="ECO:0000313" key="1">
    <source>
        <dbReference type="EMBL" id="OAN12968.1"/>
    </source>
</evidence>
<keyword evidence="2" id="KW-1185">Reference proteome</keyword>
<organism evidence="1 2">
    <name type="scientific">Photobacterium jeanii</name>
    <dbReference type="NCBI Taxonomy" id="858640"/>
    <lineage>
        <taxon>Bacteria</taxon>
        <taxon>Pseudomonadati</taxon>
        <taxon>Pseudomonadota</taxon>
        <taxon>Gammaproteobacteria</taxon>
        <taxon>Vibrionales</taxon>
        <taxon>Vibrionaceae</taxon>
        <taxon>Photobacterium</taxon>
    </lineage>
</organism>
<comment type="caution">
    <text evidence="1">The sequence shown here is derived from an EMBL/GenBank/DDBJ whole genome shotgun (WGS) entry which is preliminary data.</text>
</comment>
<reference evidence="1 2" key="1">
    <citation type="submission" date="2016-03" db="EMBL/GenBank/DDBJ databases">
        <title>Photobacterium proteolyticum sp. nov. a protease producing bacterium isolated from ocean sediments of Laizhou Bay.</title>
        <authorList>
            <person name="Li Y."/>
        </authorList>
    </citation>
    <scope>NUCLEOTIDE SEQUENCE [LARGE SCALE GENOMIC DNA]</scope>
    <source>
        <strain evidence="1 2">R-40508</strain>
    </source>
</reference>